<accession>A0A811YXB9</accession>
<dbReference type="InterPro" id="IPR050169">
    <property type="entry name" value="Krueppel_C2H2_ZnF"/>
</dbReference>
<dbReference type="PANTHER" id="PTHR23232:SF163">
    <property type="entry name" value="ZINC FINGER PROTEIN 589"/>
    <property type="match status" value="1"/>
</dbReference>
<feature type="domain" description="KRAB" evidence="1">
    <location>
        <begin position="33"/>
        <end position="76"/>
    </location>
</feature>
<evidence type="ECO:0000259" key="1">
    <source>
        <dbReference type="PROSITE" id="PS50805"/>
    </source>
</evidence>
<dbReference type="Proteomes" id="UP000645828">
    <property type="component" value="Unassembled WGS sequence"/>
</dbReference>
<protein>
    <submittedName>
        <fullName evidence="2">(raccoon dog) hypothetical protein</fullName>
    </submittedName>
</protein>
<dbReference type="EMBL" id="CAJHUB010000754">
    <property type="protein sequence ID" value="CAD7682048.1"/>
    <property type="molecule type" value="Genomic_DNA"/>
</dbReference>
<organism evidence="2 3">
    <name type="scientific">Nyctereutes procyonoides</name>
    <name type="common">Raccoon dog</name>
    <name type="synonym">Canis procyonoides</name>
    <dbReference type="NCBI Taxonomy" id="34880"/>
    <lineage>
        <taxon>Eukaryota</taxon>
        <taxon>Metazoa</taxon>
        <taxon>Chordata</taxon>
        <taxon>Craniata</taxon>
        <taxon>Vertebrata</taxon>
        <taxon>Euteleostomi</taxon>
        <taxon>Mammalia</taxon>
        <taxon>Eutheria</taxon>
        <taxon>Laurasiatheria</taxon>
        <taxon>Carnivora</taxon>
        <taxon>Caniformia</taxon>
        <taxon>Canidae</taxon>
        <taxon>Nyctereutes</taxon>
    </lineage>
</organism>
<keyword evidence="3" id="KW-1185">Reference proteome</keyword>
<dbReference type="PROSITE" id="PS50805">
    <property type="entry name" value="KRAB"/>
    <property type="match status" value="1"/>
</dbReference>
<dbReference type="InterPro" id="IPR001909">
    <property type="entry name" value="KRAB"/>
</dbReference>
<evidence type="ECO:0000313" key="3">
    <source>
        <dbReference type="Proteomes" id="UP000645828"/>
    </source>
</evidence>
<dbReference type="InterPro" id="IPR036051">
    <property type="entry name" value="KRAB_dom_sf"/>
</dbReference>
<dbReference type="PANTHER" id="PTHR23232">
    <property type="entry name" value="KRAB DOMAIN C2H2 ZINC FINGER"/>
    <property type="match status" value="1"/>
</dbReference>
<dbReference type="Gene3D" id="6.10.140.140">
    <property type="match status" value="1"/>
</dbReference>
<dbReference type="SMART" id="SM00349">
    <property type="entry name" value="KRAB"/>
    <property type="match status" value="1"/>
</dbReference>
<dbReference type="SUPFAM" id="SSF109640">
    <property type="entry name" value="KRAB domain (Kruppel-associated box)"/>
    <property type="match status" value="1"/>
</dbReference>
<proteinExistence type="predicted"/>
<dbReference type="CDD" id="cd07765">
    <property type="entry name" value="KRAB_A-box"/>
    <property type="match status" value="1"/>
</dbReference>
<evidence type="ECO:0000313" key="2">
    <source>
        <dbReference type="EMBL" id="CAD7682048.1"/>
    </source>
</evidence>
<dbReference type="GO" id="GO:0006355">
    <property type="term" value="P:regulation of DNA-templated transcription"/>
    <property type="evidence" value="ECO:0007669"/>
    <property type="project" value="InterPro"/>
</dbReference>
<dbReference type="AlphaFoldDB" id="A0A811YXB9"/>
<name>A0A811YXB9_NYCPR</name>
<dbReference type="Pfam" id="PF01352">
    <property type="entry name" value="KRAB"/>
    <property type="match status" value="1"/>
</dbReference>
<gene>
    <name evidence="2" type="ORF">NYPRO_LOCUS14840</name>
</gene>
<reference evidence="2" key="1">
    <citation type="submission" date="2020-12" db="EMBL/GenBank/DDBJ databases">
        <authorList>
            <consortium name="Molecular Ecology Group"/>
        </authorList>
    </citation>
    <scope>NUCLEOTIDE SEQUENCE</scope>
    <source>
        <strain evidence="2">TBG_1078</strain>
    </source>
</reference>
<sequence length="76" mass="8796">MRGSRKLPTFPSTHLLKRLSFLHCSILASFELVAFEDVLVDFTPEEWQYLNSSQKTLYREVMLETYGNLVSVGNKI</sequence>
<comment type="caution">
    <text evidence="2">The sequence shown here is derived from an EMBL/GenBank/DDBJ whole genome shotgun (WGS) entry which is preliminary data.</text>
</comment>